<evidence type="ECO:0000313" key="2">
    <source>
        <dbReference type="EMBL" id="AFR71615.1"/>
    </source>
</evidence>
<evidence type="ECO:0000256" key="1">
    <source>
        <dbReference type="SAM" id="Phobius"/>
    </source>
</evidence>
<keyword evidence="1" id="KW-0812">Transmembrane</keyword>
<accession>J9US00</accession>
<gene>
    <name evidence="2" type="ORF">B2904_orf2287</name>
</gene>
<dbReference type="HOGENOM" id="CLU_2895177_0_0_12"/>
<organism evidence="2 3">
    <name type="scientific">Brachyspira pilosicoli B2904</name>
    <dbReference type="NCBI Taxonomy" id="1133568"/>
    <lineage>
        <taxon>Bacteria</taxon>
        <taxon>Pseudomonadati</taxon>
        <taxon>Spirochaetota</taxon>
        <taxon>Spirochaetia</taxon>
        <taxon>Brachyspirales</taxon>
        <taxon>Brachyspiraceae</taxon>
        <taxon>Brachyspira</taxon>
    </lineage>
</organism>
<keyword evidence="1" id="KW-1133">Transmembrane helix</keyword>
<dbReference type="EMBL" id="CP003490">
    <property type="protein sequence ID" value="AFR71615.1"/>
    <property type="molecule type" value="Genomic_DNA"/>
</dbReference>
<feature type="transmembrane region" description="Helical" evidence="1">
    <location>
        <begin position="36"/>
        <end position="54"/>
    </location>
</feature>
<reference evidence="2 3" key="1">
    <citation type="journal article" date="2012" name="BMC Genomics">
        <title>Comparative genomics of Brachyspira pilosicoli strains: genome rearrangements, reductions and correlation of genetic compliment with phenotypic diversity.</title>
        <authorList>
            <person name="Mappley L.J."/>
            <person name="Black M.L."/>
            <person name="Abuoun M."/>
            <person name="Darby A.C."/>
            <person name="Woodward M.J."/>
            <person name="Parkhill J."/>
            <person name="Turner A.K."/>
            <person name="Bellgard M.I."/>
            <person name="La T."/>
            <person name="Phillips N.D."/>
            <person name="La Ragione R.M."/>
            <person name="Hampson D.J."/>
        </authorList>
    </citation>
    <scope>NUCLEOTIDE SEQUENCE [LARGE SCALE GENOMIC DNA]</scope>
    <source>
        <strain evidence="2">B2904</strain>
    </source>
</reference>
<protein>
    <submittedName>
        <fullName evidence="2">Uncharacterized protein</fullName>
    </submittedName>
</protein>
<dbReference type="AlphaFoldDB" id="J9US00"/>
<name>J9US00_BRAPL</name>
<evidence type="ECO:0000313" key="3">
    <source>
        <dbReference type="Proteomes" id="UP000007346"/>
    </source>
</evidence>
<dbReference type="Proteomes" id="UP000007346">
    <property type="component" value="Chromosome"/>
</dbReference>
<keyword evidence="1" id="KW-0472">Membrane</keyword>
<proteinExistence type="predicted"/>
<dbReference type="KEGG" id="bpj:B2904_orf2287"/>
<sequence length="62" mass="7470">MIIKQNVIFNKTDKKDYYIYIDKKIIEVYLLHISKVLIIVSSMTLVLINAEYFIRMLNLILY</sequence>